<dbReference type="PANTHER" id="PTHR37533:SF2">
    <property type="entry name" value="FLAGELLAR HOOK-LENGTH CONTROL PROTEIN"/>
    <property type="match status" value="1"/>
</dbReference>
<dbReference type="InterPro" id="IPR052563">
    <property type="entry name" value="FliK"/>
</dbReference>
<accession>A0ABS5T9B9</accession>
<evidence type="ECO:0000256" key="1">
    <source>
        <dbReference type="SAM" id="MobiDB-lite"/>
    </source>
</evidence>
<feature type="region of interest" description="Disordered" evidence="1">
    <location>
        <begin position="302"/>
        <end position="332"/>
    </location>
</feature>
<reference evidence="3 4" key="1">
    <citation type="submission" date="2020-04" db="EMBL/GenBank/DDBJ databases">
        <title>Genome sequencing of Rosenbergiella species.</title>
        <authorList>
            <person name="Alvarez-Perez S."/>
            <person name="Lievens B."/>
        </authorList>
    </citation>
    <scope>NUCLEOTIDE SEQUENCE [LARGE SCALE GENOMIC DNA]</scope>
    <source>
        <strain evidence="3 4">CdVSA20.1</strain>
    </source>
</reference>
<keyword evidence="4" id="KW-1185">Reference proteome</keyword>
<name>A0ABS5T9B9_9GAMM</name>
<dbReference type="InterPro" id="IPR038610">
    <property type="entry name" value="FliK-like_C_sf"/>
</dbReference>
<evidence type="ECO:0000313" key="3">
    <source>
        <dbReference type="EMBL" id="MBT0728313.1"/>
    </source>
</evidence>
<dbReference type="Gene3D" id="3.30.750.140">
    <property type="match status" value="1"/>
</dbReference>
<protein>
    <recommendedName>
        <fullName evidence="2">Flagellar hook-length control protein-like C-terminal domain-containing protein</fullName>
    </recommendedName>
</protein>
<evidence type="ECO:0000259" key="2">
    <source>
        <dbReference type="Pfam" id="PF02120"/>
    </source>
</evidence>
<feature type="domain" description="Flagellar hook-length control protein-like C-terminal" evidence="2">
    <location>
        <begin position="234"/>
        <end position="309"/>
    </location>
</feature>
<dbReference type="Pfam" id="PF02120">
    <property type="entry name" value="Flg_hook"/>
    <property type="match status" value="1"/>
</dbReference>
<feature type="compositionally biased region" description="Polar residues" evidence="1">
    <location>
        <begin position="302"/>
        <end position="323"/>
    </location>
</feature>
<dbReference type="Proteomes" id="UP000786875">
    <property type="component" value="Unassembled WGS sequence"/>
</dbReference>
<comment type="caution">
    <text evidence="3">The sequence shown here is derived from an EMBL/GenBank/DDBJ whole genome shotgun (WGS) entry which is preliminary data.</text>
</comment>
<dbReference type="RefSeq" id="WP_214215733.1">
    <property type="nucleotide sequence ID" value="NZ_JABBFO010000015.1"/>
</dbReference>
<dbReference type="InterPro" id="IPR021136">
    <property type="entry name" value="Flagellar_hook_control-like_C"/>
</dbReference>
<dbReference type="EMBL" id="JABBFO010000015">
    <property type="protein sequence ID" value="MBT0728313.1"/>
    <property type="molecule type" value="Genomic_DNA"/>
</dbReference>
<evidence type="ECO:0000313" key="4">
    <source>
        <dbReference type="Proteomes" id="UP000786875"/>
    </source>
</evidence>
<dbReference type="PANTHER" id="PTHR37533">
    <property type="entry name" value="FLAGELLAR HOOK-LENGTH CONTROL PROTEIN"/>
    <property type="match status" value="1"/>
</dbReference>
<proteinExistence type="predicted"/>
<gene>
    <name evidence="3" type="ORF">HGT73_13230</name>
</gene>
<organism evidence="3 4">
    <name type="scientific">Rosenbergiella australiborealis</name>
    <dbReference type="NCBI Taxonomy" id="1544696"/>
    <lineage>
        <taxon>Bacteria</taxon>
        <taxon>Pseudomonadati</taxon>
        <taxon>Pseudomonadota</taxon>
        <taxon>Gammaproteobacteria</taxon>
        <taxon>Enterobacterales</taxon>
        <taxon>Erwiniaceae</taxon>
        <taxon>Rosenbergiella</taxon>
    </lineage>
</organism>
<sequence>MALNLLPVLTLPGKNSASLPTSSEDDLSSLTAIQTTVSFADLLRSPATIPAETEKTIKESVLPDSAESAIPSPDTPLLTLANLAVPESDPTLITPSSEELSASPISPRDIAAQQLHVITTQVSTSPIKKVSLTAESQSPAMHQRAQDETSLSISTLAKAPNTVQSSLITAPLTAEQSSFSERAASQPAPTPSHIFTPAQTASILERPTLSSQELRAPLGSSQWIRDLSQQFIFHKPGVQTLHLTLHPKELGDVKMSLTVHNAHAELMMLSNHGQVRAALEAAIPQLRQALADNGIQLTHSQVGQETTYQSPSHSDAHQSPTSPQEREETVSKDVDNAIKKAECLAPLRREGSHISLLV</sequence>
<dbReference type="CDD" id="cd17470">
    <property type="entry name" value="T3SS_Flik_C"/>
    <property type="match status" value="1"/>
</dbReference>